<feature type="region of interest" description="Disordered" evidence="1">
    <location>
        <begin position="194"/>
        <end position="214"/>
    </location>
</feature>
<protein>
    <submittedName>
        <fullName evidence="2">Uncharacterized protein</fullName>
    </submittedName>
</protein>
<evidence type="ECO:0000313" key="3">
    <source>
        <dbReference type="Proteomes" id="UP000024635"/>
    </source>
</evidence>
<proteinExistence type="predicted"/>
<organism evidence="2 3">
    <name type="scientific">Ancylostoma ceylanicum</name>
    <dbReference type="NCBI Taxonomy" id="53326"/>
    <lineage>
        <taxon>Eukaryota</taxon>
        <taxon>Metazoa</taxon>
        <taxon>Ecdysozoa</taxon>
        <taxon>Nematoda</taxon>
        <taxon>Chromadorea</taxon>
        <taxon>Rhabditida</taxon>
        <taxon>Rhabditina</taxon>
        <taxon>Rhabditomorpha</taxon>
        <taxon>Strongyloidea</taxon>
        <taxon>Ancylostomatidae</taxon>
        <taxon>Ancylostomatinae</taxon>
        <taxon>Ancylostoma</taxon>
    </lineage>
</organism>
<gene>
    <name evidence="2" type="primary">Acey_s0145.g2497</name>
    <name evidence="2" type="ORF">Y032_0145g2497</name>
</gene>
<reference evidence="3" key="1">
    <citation type="journal article" date="2015" name="Nat. Genet.">
        <title>The genome and transcriptome of the zoonotic hookworm Ancylostoma ceylanicum identify infection-specific gene families.</title>
        <authorList>
            <person name="Schwarz E.M."/>
            <person name="Hu Y."/>
            <person name="Antoshechkin I."/>
            <person name="Miller M.M."/>
            <person name="Sternberg P.W."/>
            <person name="Aroian R.V."/>
        </authorList>
    </citation>
    <scope>NUCLEOTIDE SEQUENCE</scope>
    <source>
        <strain evidence="3">HY135</strain>
    </source>
</reference>
<evidence type="ECO:0000256" key="1">
    <source>
        <dbReference type="SAM" id="MobiDB-lite"/>
    </source>
</evidence>
<dbReference type="AlphaFoldDB" id="A0A016T2J8"/>
<sequence>MPLFRGVVNLFNPFSWFASRADCKEDFVHREVEVQEEDLPEHWEIAPETCDEKLSCKDEVEHDDLENAVDGNTSLERTSDTAEFLDCSDGNDECSALEECCPSVGLVESVEGSSSKKEITCHLDASRSDDTQVDQLRSAIFAEDRSQELESLSVEEWNEQGTTNGSRIASDHMVSATELTPFVDSSMKKKGTVDVDKNLHKPNPAASTTEIPKTKKGKGNVSLIVYAKTRDHNHCGCADSAEYPDFFKAWQHASSLILIPVPDAD</sequence>
<dbReference type="EMBL" id="JARK01001481">
    <property type="protein sequence ID" value="EYB96945.1"/>
    <property type="molecule type" value="Genomic_DNA"/>
</dbReference>
<accession>A0A016T2J8</accession>
<comment type="caution">
    <text evidence="2">The sequence shown here is derived from an EMBL/GenBank/DDBJ whole genome shotgun (WGS) entry which is preliminary data.</text>
</comment>
<keyword evidence="3" id="KW-1185">Reference proteome</keyword>
<evidence type="ECO:0000313" key="2">
    <source>
        <dbReference type="EMBL" id="EYB96945.1"/>
    </source>
</evidence>
<name>A0A016T2J8_9BILA</name>
<dbReference type="OrthoDB" id="10623523at2759"/>
<dbReference type="Proteomes" id="UP000024635">
    <property type="component" value="Unassembled WGS sequence"/>
</dbReference>